<sequence>MHVVEGVSDRVIALDHGVKIAEGSFEDVATHPAVIEAYLGRGSAARK</sequence>
<gene>
    <name evidence="2" type="ORF">UFOPK4061_00295</name>
</gene>
<reference evidence="2" key="1">
    <citation type="submission" date="2020-05" db="EMBL/GenBank/DDBJ databases">
        <authorList>
            <person name="Chiriac C."/>
            <person name="Salcher M."/>
            <person name="Ghai R."/>
            <person name="Kavagutti S V."/>
        </authorList>
    </citation>
    <scope>NUCLEOTIDE SEQUENCE</scope>
</reference>
<name>A0A6J7PFK6_9ZZZZ</name>
<evidence type="ECO:0000313" key="2">
    <source>
        <dbReference type="EMBL" id="CAB5000644.1"/>
    </source>
</evidence>
<dbReference type="AlphaFoldDB" id="A0A6J7PFK6"/>
<accession>A0A6J7PFK6</accession>
<proteinExistence type="predicted"/>
<protein>
    <submittedName>
        <fullName evidence="2">Unannotated protein</fullName>
    </submittedName>
</protein>
<dbReference type="Pfam" id="PF12399">
    <property type="entry name" value="BCA_ABC_TP_C"/>
    <property type="match status" value="1"/>
</dbReference>
<organism evidence="2">
    <name type="scientific">freshwater metagenome</name>
    <dbReference type="NCBI Taxonomy" id="449393"/>
    <lineage>
        <taxon>unclassified sequences</taxon>
        <taxon>metagenomes</taxon>
        <taxon>ecological metagenomes</taxon>
    </lineage>
</organism>
<evidence type="ECO:0000259" key="1">
    <source>
        <dbReference type="Pfam" id="PF12399"/>
    </source>
</evidence>
<feature type="domain" description="Branched-chain amino acid ATP-binding cassette transporter C-terminal" evidence="1">
    <location>
        <begin position="19"/>
        <end position="42"/>
    </location>
</feature>
<dbReference type="InterPro" id="IPR032823">
    <property type="entry name" value="BCA_ABC_TP_C"/>
</dbReference>
<dbReference type="EMBL" id="CAFBPD010000036">
    <property type="protein sequence ID" value="CAB5000644.1"/>
    <property type="molecule type" value="Genomic_DNA"/>
</dbReference>